<evidence type="ECO:0000256" key="3">
    <source>
        <dbReference type="ARBA" id="ARBA00022553"/>
    </source>
</evidence>
<dbReference type="Pfam" id="PF13185">
    <property type="entry name" value="GAF_2"/>
    <property type="match status" value="2"/>
</dbReference>
<dbReference type="InterPro" id="IPR004358">
    <property type="entry name" value="Sig_transdc_His_kin-like_C"/>
</dbReference>
<sequence>MPTPEQRLARLESIFSTIVELNKSFVKAKSLDDYMERVHALLAKLLFAKNFYLASYNANDNTIQYLYNVDEKDETIPADRKFALASPEQSPTAWVIANKKVLLLDSEEELDYKGDADYWGHGTRSEHWLGVPLIALSEACLGAIVVQSYDPNIGYSEEDQSLFKIIASVVASALEKHRKDKELRHALSGVHSTLSKELAEKERAEKLQHALYKIASLASQAPELDEFYLRVHKIINKLIYAKNFYIALLDEEKEELELAYFVDEYDKDIIAGTVLPIGQGLSSYVIKTREAQILSPKYVKELIEKGLVGELKGAQNYTCWLGVPMISSNILHGVLVVQSYDEKILFSKEDGELLNYVANHVAKAIEATVIVQERKEAQLKLAKQHRILAEQHRELGETVEELRRTQQQLVQQEKMASLGGLVAGIAHEINTPLGICVTGVSHLQEETKLINNALKDETLTAEALSSYIEEVNEASKILDANVQRAADLVRSFKQVAVDQSSNSVREINLHHYLDEILLSLRPTLKRVKHQLKIDCDNELTAVANAGALSQIISNLIMNSIKHGFENIEQGNIAIFVEQKGEHTILRYADDGHGIDADAMSQLFEPFYTTKRGEGGSGLGTHLVYNLVTSALNGRIEAKSEPGKGLAYLIKFPTNCK</sequence>
<dbReference type="Pfam" id="PF02518">
    <property type="entry name" value="HATPase_c"/>
    <property type="match status" value="1"/>
</dbReference>
<dbReference type="SUPFAM" id="SSF55781">
    <property type="entry name" value="GAF domain-like"/>
    <property type="match status" value="2"/>
</dbReference>
<gene>
    <name evidence="6" type="ORF">HII17_04775</name>
</gene>
<protein>
    <recommendedName>
        <fullName evidence="2">histidine kinase</fullName>
        <ecNumber evidence="2">2.7.13.3</ecNumber>
    </recommendedName>
</protein>
<dbReference type="GO" id="GO:0000155">
    <property type="term" value="F:phosphorelay sensor kinase activity"/>
    <property type="evidence" value="ECO:0007669"/>
    <property type="project" value="InterPro"/>
</dbReference>
<dbReference type="SMART" id="SM00387">
    <property type="entry name" value="HATPase_c"/>
    <property type="match status" value="1"/>
</dbReference>
<keyword evidence="7" id="KW-1185">Reference proteome</keyword>
<comment type="caution">
    <text evidence="6">The sequence shown here is derived from an EMBL/GenBank/DDBJ whole genome shotgun (WGS) entry which is preliminary data.</text>
</comment>
<dbReference type="InterPro" id="IPR029016">
    <property type="entry name" value="GAF-like_dom_sf"/>
</dbReference>
<keyword evidence="3" id="KW-0597">Phosphoprotein</keyword>
<name>A0A7Y0LAB8_9GAMM</name>
<dbReference type="RefSeq" id="WP_169074223.1">
    <property type="nucleotide sequence ID" value="NZ_JABBXH010000002.1"/>
</dbReference>
<dbReference type="Gene3D" id="1.10.287.130">
    <property type="match status" value="1"/>
</dbReference>
<evidence type="ECO:0000313" key="7">
    <source>
        <dbReference type="Proteomes" id="UP000568664"/>
    </source>
</evidence>
<evidence type="ECO:0000313" key="6">
    <source>
        <dbReference type="EMBL" id="NMP30870.1"/>
    </source>
</evidence>
<reference evidence="6 7" key="1">
    <citation type="submission" date="2020-04" db="EMBL/GenBank/DDBJ databases">
        <title>Thalassotalea sp. M1531, isolated from the surface of marine red alga.</title>
        <authorList>
            <person name="Pang L."/>
            <person name="Lu D.-C."/>
        </authorList>
    </citation>
    <scope>NUCLEOTIDE SEQUENCE [LARGE SCALE GENOMIC DNA]</scope>
    <source>
        <strain evidence="6 7">M1531</strain>
    </source>
</reference>
<dbReference type="PANTHER" id="PTHR43065">
    <property type="entry name" value="SENSOR HISTIDINE KINASE"/>
    <property type="match status" value="1"/>
</dbReference>
<dbReference type="PROSITE" id="PS50109">
    <property type="entry name" value="HIS_KIN"/>
    <property type="match status" value="1"/>
</dbReference>
<evidence type="ECO:0000256" key="2">
    <source>
        <dbReference type="ARBA" id="ARBA00012438"/>
    </source>
</evidence>
<evidence type="ECO:0000256" key="4">
    <source>
        <dbReference type="SAM" id="Coils"/>
    </source>
</evidence>
<dbReference type="PANTHER" id="PTHR43065:SF47">
    <property type="match status" value="1"/>
</dbReference>
<dbReference type="SUPFAM" id="SSF55874">
    <property type="entry name" value="ATPase domain of HSP90 chaperone/DNA topoisomerase II/histidine kinase"/>
    <property type="match status" value="1"/>
</dbReference>
<dbReference type="AlphaFoldDB" id="A0A7Y0LAB8"/>
<dbReference type="InterPro" id="IPR003661">
    <property type="entry name" value="HisK_dim/P_dom"/>
</dbReference>
<dbReference type="SUPFAM" id="SSF47384">
    <property type="entry name" value="Homodimeric domain of signal transducing histidine kinase"/>
    <property type="match status" value="1"/>
</dbReference>
<dbReference type="EMBL" id="JABBXH010000002">
    <property type="protein sequence ID" value="NMP30870.1"/>
    <property type="molecule type" value="Genomic_DNA"/>
</dbReference>
<feature type="domain" description="Histidine kinase" evidence="5">
    <location>
        <begin position="424"/>
        <end position="655"/>
    </location>
</feature>
<dbReference type="Proteomes" id="UP000568664">
    <property type="component" value="Unassembled WGS sequence"/>
</dbReference>
<dbReference type="EC" id="2.7.13.3" evidence="2"/>
<evidence type="ECO:0000259" key="5">
    <source>
        <dbReference type="PROSITE" id="PS50109"/>
    </source>
</evidence>
<keyword evidence="4" id="KW-0175">Coiled coil</keyword>
<dbReference type="SMART" id="SM00065">
    <property type="entry name" value="GAF"/>
    <property type="match status" value="2"/>
</dbReference>
<dbReference type="PRINTS" id="PR00344">
    <property type="entry name" value="BCTRLSENSOR"/>
</dbReference>
<comment type="catalytic activity">
    <reaction evidence="1">
        <text>ATP + protein L-histidine = ADP + protein N-phospho-L-histidine.</text>
        <dbReference type="EC" id="2.7.13.3"/>
    </reaction>
</comment>
<dbReference type="Gene3D" id="3.30.565.10">
    <property type="entry name" value="Histidine kinase-like ATPase, C-terminal domain"/>
    <property type="match status" value="1"/>
</dbReference>
<dbReference type="CDD" id="cd00075">
    <property type="entry name" value="HATPase"/>
    <property type="match status" value="1"/>
</dbReference>
<dbReference type="InterPro" id="IPR036890">
    <property type="entry name" value="HATPase_C_sf"/>
</dbReference>
<dbReference type="Gene3D" id="3.30.450.40">
    <property type="match status" value="2"/>
</dbReference>
<evidence type="ECO:0000256" key="1">
    <source>
        <dbReference type="ARBA" id="ARBA00000085"/>
    </source>
</evidence>
<dbReference type="InterPro" id="IPR003594">
    <property type="entry name" value="HATPase_dom"/>
</dbReference>
<dbReference type="InterPro" id="IPR005467">
    <property type="entry name" value="His_kinase_dom"/>
</dbReference>
<organism evidence="6 7">
    <name type="scientific">Thalassotalea algicola</name>
    <dbReference type="NCBI Taxonomy" id="2716224"/>
    <lineage>
        <taxon>Bacteria</taxon>
        <taxon>Pseudomonadati</taxon>
        <taxon>Pseudomonadota</taxon>
        <taxon>Gammaproteobacteria</taxon>
        <taxon>Alteromonadales</taxon>
        <taxon>Colwelliaceae</taxon>
        <taxon>Thalassotalea</taxon>
    </lineage>
</organism>
<dbReference type="InterPro" id="IPR036097">
    <property type="entry name" value="HisK_dim/P_sf"/>
</dbReference>
<accession>A0A7Y0LAB8</accession>
<dbReference type="CDD" id="cd00082">
    <property type="entry name" value="HisKA"/>
    <property type="match status" value="1"/>
</dbReference>
<feature type="coiled-coil region" evidence="4">
    <location>
        <begin position="388"/>
        <end position="415"/>
    </location>
</feature>
<dbReference type="InterPro" id="IPR003018">
    <property type="entry name" value="GAF"/>
</dbReference>
<proteinExistence type="predicted"/>